<dbReference type="InterPro" id="IPR046622">
    <property type="entry name" value="DUF6735"/>
</dbReference>
<accession>A0ABD5V013</accession>
<proteinExistence type="predicted"/>
<gene>
    <name evidence="1" type="ORF">ACFQGH_05980</name>
</gene>
<organism evidence="1 2">
    <name type="scientific">Halalkalicoccus tibetensis</name>
    <dbReference type="NCBI Taxonomy" id="175632"/>
    <lineage>
        <taxon>Archaea</taxon>
        <taxon>Methanobacteriati</taxon>
        <taxon>Methanobacteriota</taxon>
        <taxon>Stenosarchaea group</taxon>
        <taxon>Halobacteria</taxon>
        <taxon>Halobacteriales</taxon>
        <taxon>Halococcaceae</taxon>
        <taxon>Halalkalicoccus</taxon>
    </lineage>
</organism>
<dbReference type="AlphaFoldDB" id="A0ABD5V013"/>
<keyword evidence="2" id="KW-1185">Reference proteome</keyword>
<dbReference type="Pfam" id="PF20509">
    <property type="entry name" value="DUF6735"/>
    <property type="match status" value="1"/>
</dbReference>
<dbReference type="EMBL" id="JBHSXQ010000002">
    <property type="protein sequence ID" value="MFC6904745.1"/>
    <property type="molecule type" value="Genomic_DNA"/>
</dbReference>
<evidence type="ECO:0000313" key="2">
    <source>
        <dbReference type="Proteomes" id="UP001596312"/>
    </source>
</evidence>
<name>A0ABD5V013_9EURY</name>
<evidence type="ECO:0000313" key="1">
    <source>
        <dbReference type="EMBL" id="MFC6904745.1"/>
    </source>
</evidence>
<protein>
    <submittedName>
        <fullName evidence="1">DUF6735 family protein</fullName>
    </submittedName>
</protein>
<dbReference type="RefSeq" id="WP_340603258.1">
    <property type="nucleotide sequence ID" value="NZ_JBBMXV010000002.1"/>
</dbReference>
<comment type="caution">
    <text evidence="1">The sequence shown here is derived from an EMBL/GenBank/DDBJ whole genome shotgun (WGS) entry which is preliminary data.</text>
</comment>
<reference evidence="1 2" key="1">
    <citation type="journal article" date="2019" name="Int. J. Syst. Evol. Microbiol.">
        <title>The Global Catalogue of Microorganisms (GCM) 10K type strain sequencing project: providing services to taxonomists for standard genome sequencing and annotation.</title>
        <authorList>
            <consortium name="The Broad Institute Genomics Platform"/>
            <consortium name="The Broad Institute Genome Sequencing Center for Infectious Disease"/>
            <person name="Wu L."/>
            <person name="Ma J."/>
        </authorList>
    </citation>
    <scope>NUCLEOTIDE SEQUENCE [LARGE SCALE GENOMIC DNA]</scope>
    <source>
        <strain evidence="1 2">CGMCC 1.3240</strain>
    </source>
</reference>
<sequence length="142" mass="15636">MARRTLVADRLENGAYAVSEHRDPSDREPEPVASALSRRAVFESVDFRTHEAVVVREDRETTYFVLPFSIPTADSLTSSGGACIGLRPEAGLSEPYLRGWTHAMKGSLGDAIEAGLLDERAARIYLESRVRGFDDTTELIVP</sequence>
<dbReference type="Proteomes" id="UP001596312">
    <property type="component" value="Unassembled WGS sequence"/>
</dbReference>